<evidence type="ECO:0000259" key="16">
    <source>
        <dbReference type="PROSITE" id="PS50022"/>
    </source>
</evidence>
<evidence type="ECO:0000256" key="13">
    <source>
        <dbReference type="SAM" id="MobiDB-lite"/>
    </source>
</evidence>
<dbReference type="PANTHER" id="PTHR24416">
    <property type="entry name" value="TYROSINE-PROTEIN KINASE RECEPTOR"/>
    <property type="match status" value="1"/>
</dbReference>
<dbReference type="GO" id="GO:0005524">
    <property type="term" value="F:ATP binding"/>
    <property type="evidence" value="ECO:0007669"/>
    <property type="project" value="UniProtKB-KW"/>
</dbReference>
<evidence type="ECO:0000256" key="1">
    <source>
        <dbReference type="ARBA" id="ARBA00004251"/>
    </source>
</evidence>
<dbReference type="OMA" id="YSMWPGY"/>
<evidence type="ECO:0000256" key="12">
    <source>
        <dbReference type="ARBA" id="ARBA00061639"/>
    </source>
</evidence>
<feature type="domain" description="Protein kinase" evidence="15">
    <location>
        <begin position="659"/>
        <end position="933"/>
    </location>
</feature>
<organism evidence="17 18">
    <name type="scientific">Folsomia candida</name>
    <name type="common">Springtail</name>
    <dbReference type="NCBI Taxonomy" id="158441"/>
    <lineage>
        <taxon>Eukaryota</taxon>
        <taxon>Metazoa</taxon>
        <taxon>Ecdysozoa</taxon>
        <taxon>Arthropoda</taxon>
        <taxon>Hexapoda</taxon>
        <taxon>Collembola</taxon>
        <taxon>Entomobryomorpha</taxon>
        <taxon>Isotomoidea</taxon>
        <taxon>Isotomidae</taxon>
        <taxon>Proisotominae</taxon>
        <taxon>Folsomia</taxon>
    </lineage>
</organism>
<feature type="region of interest" description="Disordered" evidence="13">
    <location>
        <begin position="385"/>
        <end position="404"/>
    </location>
</feature>
<feature type="compositionally biased region" description="Polar residues" evidence="13">
    <location>
        <begin position="945"/>
        <end position="958"/>
    </location>
</feature>
<dbReference type="InterPro" id="IPR000421">
    <property type="entry name" value="FA58C"/>
</dbReference>
<dbReference type="AlphaFoldDB" id="A0A226EJI8"/>
<sequence length="967" mass="109002">MDQCTKIKCTLRVKMKFPIQIFLISLIFYSNVESLDLSQCTMPLGMESYDIADSDITASSSYENGNVGPFLGRVRTENQGGAWCPKNQITSEGEEWLQIDLHTTRVITETETQGRFGNGQGLEFAETYMLSYWRPQLNKFVRYRDHTGNEILKGNINTYLAAKTELNPPIIASKIRIIPYSYHRRTVCMRVEIYGCPYRGGLQSYAMSQGSKLGENWELYDFSYDGQWEGQYLQYGLGQLVDGKGGPVDFKDDYYAENGKGWVGWRNESRNATNPLEILFNFDAVREFNSVHIHTSNQFTKGVQVFSEARIFFSIGGKLFPGAAIAFVPSEDCIFEDPKNITIKLHHRIGQYVKIQLFWASKWLLISEITFDSQPAMGNFTDEGSLPVGNSSSTKETKDTLNNSQTNVSSRIVIDNPELPINVANSVVDRTPTLVEEFSSSTVVITAVISSCIAILLVLLMILAAFLLRNRLFVQEKIPPPSQPNSMHYGEVGFNNGIGFAGCQSDFGYAAPLVLLASRGDTKSKSPQTMASSLSRDYEPFKAFSSFVGSNANNTAAKSNGGSISSSGNSKTAEYYSCALLPNPAFINKTDLKASDYEYVSNAGDFNLVPTSHKNPRRNRSPDTSLSPPPMFKTNIRGHHNISLRLRELGLPEIPKENLILLKQVGQGIFGTIFIGELHWSNTMDRHLVTVKRLLRNASEKDKMDFLTEVRLLSTLKDPNVTQVMGLCTEEEPFSVALEFLELGDLCQFLRQNDTLQSASKRKLSDGDLLHLGSQIASGMKFLESKNIVHRDLAARNCVVSRCLTVKISHFVSDTGLYSQDYYQIDGKMGLPLRWMAWESIFLGKYSTKSDVWSMGVLLWEILTFCRQSPYPSFTDQEVIHNARRLSLDDDADPFQVLNHPYNCPRDVYELMCDTWKRNDVERPSFWEIHCFLMRKNMNYCNKTSHPNSRTNVGTTNKPDARTSYYV</sequence>
<dbReference type="InterPro" id="IPR020635">
    <property type="entry name" value="Tyr_kinase_cat_dom"/>
</dbReference>
<dbReference type="InterPro" id="IPR001245">
    <property type="entry name" value="Ser-Thr/Tyr_kinase_cat_dom"/>
</dbReference>
<dbReference type="InterPro" id="IPR008266">
    <property type="entry name" value="Tyr_kinase_AS"/>
</dbReference>
<dbReference type="Gene3D" id="1.10.510.10">
    <property type="entry name" value="Transferase(Phosphotransferase) domain 1"/>
    <property type="match status" value="1"/>
</dbReference>
<keyword evidence="8 14" id="KW-0472">Membrane</keyword>
<evidence type="ECO:0000256" key="7">
    <source>
        <dbReference type="ARBA" id="ARBA00022989"/>
    </source>
</evidence>
<evidence type="ECO:0000256" key="6">
    <source>
        <dbReference type="ARBA" id="ARBA00022840"/>
    </source>
</evidence>
<keyword evidence="5" id="KW-0547">Nucleotide-binding</keyword>
<feature type="transmembrane region" description="Helical" evidence="14">
    <location>
        <begin position="443"/>
        <end position="468"/>
    </location>
</feature>
<keyword evidence="7 14" id="KW-1133">Transmembrane helix</keyword>
<evidence type="ECO:0000256" key="11">
    <source>
        <dbReference type="ARBA" id="ARBA00023180"/>
    </source>
</evidence>
<name>A0A226EJI8_FOLCA</name>
<dbReference type="GO" id="GO:0038062">
    <property type="term" value="F:protein tyrosine kinase collagen receptor activity"/>
    <property type="evidence" value="ECO:0007669"/>
    <property type="project" value="TreeGrafter"/>
</dbReference>
<dbReference type="Pfam" id="PF21114">
    <property type="entry name" value="DDR1-2_DS-like"/>
    <property type="match status" value="1"/>
</dbReference>
<dbReference type="InterPro" id="IPR008979">
    <property type="entry name" value="Galactose-bd-like_sf"/>
</dbReference>
<dbReference type="PANTHER" id="PTHR24416:SF579">
    <property type="entry name" value="DISCOIDIN DOMAIN-CONTAINING RECEPTOR 2-LIKE PROTEIN"/>
    <property type="match status" value="1"/>
</dbReference>
<dbReference type="PROSITE" id="PS00109">
    <property type="entry name" value="PROTEIN_KINASE_TYR"/>
    <property type="match status" value="1"/>
</dbReference>
<evidence type="ECO:0000313" key="18">
    <source>
        <dbReference type="Proteomes" id="UP000198287"/>
    </source>
</evidence>
<evidence type="ECO:0000256" key="2">
    <source>
        <dbReference type="ARBA" id="ARBA00022475"/>
    </source>
</evidence>
<dbReference type="GO" id="GO:0005886">
    <property type="term" value="C:plasma membrane"/>
    <property type="evidence" value="ECO:0007669"/>
    <property type="project" value="UniProtKB-SubCell"/>
</dbReference>
<keyword evidence="2" id="KW-1003">Cell membrane</keyword>
<dbReference type="PROSITE" id="PS01286">
    <property type="entry name" value="FA58C_2"/>
    <property type="match status" value="1"/>
</dbReference>
<dbReference type="EMBL" id="LNIX01000003">
    <property type="protein sequence ID" value="OXA57164.1"/>
    <property type="molecule type" value="Genomic_DNA"/>
</dbReference>
<evidence type="ECO:0000313" key="17">
    <source>
        <dbReference type="EMBL" id="OXA57164.1"/>
    </source>
</evidence>
<feature type="region of interest" description="Disordered" evidence="13">
    <location>
        <begin position="608"/>
        <end position="632"/>
    </location>
</feature>
<dbReference type="Gene3D" id="2.60.120.1190">
    <property type="match status" value="1"/>
</dbReference>
<comment type="caution">
    <text evidence="17">The sequence shown here is derived from an EMBL/GenBank/DDBJ whole genome shotgun (WGS) entry which is preliminary data.</text>
</comment>
<feature type="region of interest" description="Disordered" evidence="13">
    <location>
        <begin position="945"/>
        <end position="967"/>
    </location>
</feature>
<protein>
    <submittedName>
        <fullName evidence="17">Discoidin domain-containing receptor 2</fullName>
    </submittedName>
</protein>
<dbReference type="InterPro" id="IPR011009">
    <property type="entry name" value="Kinase-like_dom_sf"/>
</dbReference>
<keyword evidence="18" id="KW-1185">Reference proteome</keyword>
<dbReference type="GO" id="GO:0048680">
    <property type="term" value="P:positive regulation of axon regeneration"/>
    <property type="evidence" value="ECO:0007669"/>
    <property type="project" value="UniProtKB-ARBA"/>
</dbReference>
<evidence type="ECO:0000256" key="14">
    <source>
        <dbReference type="SAM" id="Phobius"/>
    </source>
</evidence>
<dbReference type="GO" id="GO:0051897">
    <property type="term" value="P:positive regulation of phosphatidylinositol 3-kinase/protein kinase B signal transduction"/>
    <property type="evidence" value="ECO:0007669"/>
    <property type="project" value="TreeGrafter"/>
</dbReference>
<dbReference type="InterPro" id="IPR048525">
    <property type="entry name" value="DDR1-2_DS-like"/>
</dbReference>
<dbReference type="GO" id="GO:0043235">
    <property type="term" value="C:receptor complex"/>
    <property type="evidence" value="ECO:0007669"/>
    <property type="project" value="TreeGrafter"/>
</dbReference>
<keyword evidence="10 17" id="KW-0675">Receptor</keyword>
<dbReference type="Proteomes" id="UP000198287">
    <property type="component" value="Unassembled WGS sequence"/>
</dbReference>
<dbReference type="CDD" id="cd00057">
    <property type="entry name" value="FA58C"/>
    <property type="match status" value="1"/>
</dbReference>
<evidence type="ECO:0000256" key="4">
    <source>
        <dbReference type="ARBA" id="ARBA00022729"/>
    </source>
</evidence>
<dbReference type="Gene3D" id="3.30.200.20">
    <property type="entry name" value="Phosphorylase Kinase, domain 1"/>
    <property type="match status" value="1"/>
</dbReference>
<evidence type="ECO:0000256" key="5">
    <source>
        <dbReference type="ARBA" id="ARBA00022741"/>
    </source>
</evidence>
<evidence type="ECO:0000256" key="8">
    <source>
        <dbReference type="ARBA" id="ARBA00023136"/>
    </source>
</evidence>
<keyword evidence="9" id="KW-1015">Disulfide bond</keyword>
<keyword evidence="6" id="KW-0067">ATP-binding</keyword>
<accession>A0A226EJI8</accession>
<dbReference type="Pfam" id="PF00754">
    <property type="entry name" value="F5_F8_type_C"/>
    <property type="match status" value="1"/>
</dbReference>
<comment type="similarity">
    <text evidence="12">Belongs to the protein kinase superfamily. Tyr protein kinase family. Insulin receptor subfamily.</text>
</comment>
<keyword evidence="4" id="KW-0732">Signal</keyword>
<keyword evidence="11" id="KW-0325">Glycoprotein</keyword>
<dbReference type="InterPro" id="IPR050122">
    <property type="entry name" value="RTK"/>
</dbReference>
<evidence type="ECO:0000256" key="10">
    <source>
        <dbReference type="ARBA" id="ARBA00023170"/>
    </source>
</evidence>
<reference evidence="17 18" key="1">
    <citation type="submission" date="2015-12" db="EMBL/GenBank/DDBJ databases">
        <title>The genome of Folsomia candida.</title>
        <authorList>
            <person name="Faddeeva A."/>
            <person name="Derks M.F."/>
            <person name="Anvar Y."/>
            <person name="Smit S."/>
            <person name="Van Straalen N."/>
            <person name="Roelofs D."/>
        </authorList>
    </citation>
    <scope>NUCLEOTIDE SEQUENCE [LARGE SCALE GENOMIC DNA]</scope>
    <source>
        <strain evidence="17 18">VU population</strain>
        <tissue evidence="17">Whole body</tissue>
    </source>
</reference>
<dbReference type="Pfam" id="PF07714">
    <property type="entry name" value="PK_Tyr_Ser-Thr"/>
    <property type="match status" value="1"/>
</dbReference>
<proteinExistence type="inferred from homology"/>
<feature type="domain" description="F5/8 type C" evidence="16">
    <location>
        <begin position="40"/>
        <end position="196"/>
    </location>
</feature>
<dbReference type="SUPFAM" id="SSF56112">
    <property type="entry name" value="Protein kinase-like (PK-like)"/>
    <property type="match status" value="1"/>
</dbReference>
<evidence type="ECO:0000259" key="15">
    <source>
        <dbReference type="PROSITE" id="PS50011"/>
    </source>
</evidence>
<dbReference type="FunFam" id="2.60.120.260:FF:000007">
    <property type="entry name" value="Discoidin domain receptor tyrosine kinase 1"/>
    <property type="match status" value="1"/>
</dbReference>
<dbReference type="PRINTS" id="PR00109">
    <property type="entry name" value="TYRKINASE"/>
</dbReference>
<dbReference type="PROSITE" id="PS50022">
    <property type="entry name" value="FA58C_3"/>
    <property type="match status" value="1"/>
</dbReference>
<gene>
    <name evidence="17" type="ORF">Fcan01_07192</name>
</gene>
<evidence type="ECO:0000256" key="3">
    <source>
        <dbReference type="ARBA" id="ARBA00022692"/>
    </source>
</evidence>
<dbReference type="SUPFAM" id="SSF49785">
    <property type="entry name" value="Galactose-binding domain-like"/>
    <property type="match status" value="1"/>
</dbReference>
<evidence type="ECO:0000256" key="9">
    <source>
        <dbReference type="ARBA" id="ARBA00023157"/>
    </source>
</evidence>
<dbReference type="InterPro" id="IPR000719">
    <property type="entry name" value="Prot_kinase_dom"/>
</dbReference>
<dbReference type="OrthoDB" id="6071166at2759"/>
<dbReference type="PROSITE" id="PS50011">
    <property type="entry name" value="PROTEIN_KINASE_DOM"/>
    <property type="match status" value="1"/>
</dbReference>
<keyword evidence="3 14" id="KW-0812">Transmembrane</keyword>
<comment type="subcellular location">
    <subcellularLocation>
        <location evidence="1">Cell membrane</location>
        <topology evidence="1">Single-pass type I membrane protein</topology>
    </subcellularLocation>
</comment>
<dbReference type="SMART" id="SM00231">
    <property type="entry name" value="FA58C"/>
    <property type="match status" value="1"/>
</dbReference>
<feature type="compositionally biased region" description="Polar residues" evidence="13">
    <location>
        <begin position="388"/>
        <end position="404"/>
    </location>
</feature>
<dbReference type="Gene3D" id="2.60.120.260">
    <property type="entry name" value="Galactose-binding domain-like"/>
    <property type="match status" value="1"/>
</dbReference>
<dbReference type="GO" id="GO:0005518">
    <property type="term" value="F:collagen binding"/>
    <property type="evidence" value="ECO:0007669"/>
    <property type="project" value="TreeGrafter"/>
</dbReference>
<dbReference type="SMART" id="SM00219">
    <property type="entry name" value="TyrKc"/>
    <property type="match status" value="1"/>
</dbReference>